<sequence>MNKSKIILSAATTIAAIGGALALKTSKFDGTAILLDENRDGICTTEAMGFKSTTFQSGYLYNYITATAAESKLCSSSYYLAHP</sequence>
<dbReference type="EMBL" id="BMIB01000002">
    <property type="protein sequence ID" value="GGH65652.1"/>
    <property type="molecule type" value="Genomic_DNA"/>
</dbReference>
<dbReference type="Proteomes" id="UP000627292">
    <property type="component" value="Unassembled WGS sequence"/>
</dbReference>
<proteinExistence type="predicted"/>
<feature type="chain" id="PRO_5037319893" evidence="1">
    <location>
        <begin position="23"/>
        <end position="83"/>
    </location>
</feature>
<comment type="caution">
    <text evidence="2">The sequence shown here is derived from an EMBL/GenBank/DDBJ whole genome shotgun (WGS) entry which is preliminary data.</text>
</comment>
<gene>
    <name evidence="2" type="ORF">GCM10011379_19010</name>
</gene>
<name>A0A917IWC9_9BACT</name>
<keyword evidence="3" id="KW-1185">Reference proteome</keyword>
<keyword evidence="1" id="KW-0732">Signal</keyword>
<evidence type="ECO:0000313" key="2">
    <source>
        <dbReference type="EMBL" id="GGH65652.1"/>
    </source>
</evidence>
<dbReference type="RefSeq" id="WP_188951797.1">
    <property type="nucleotide sequence ID" value="NZ_BMIB01000002.1"/>
</dbReference>
<reference evidence="2" key="2">
    <citation type="submission" date="2020-09" db="EMBL/GenBank/DDBJ databases">
        <authorList>
            <person name="Sun Q."/>
            <person name="Zhou Y."/>
        </authorList>
    </citation>
    <scope>NUCLEOTIDE SEQUENCE</scope>
    <source>
        <strain evidence="2">CGMCC 1.15290</strain>
    </source>
</reference>
<reference evidence="2" key="1">
    <citation type="journal article" date="2014" name="Int. J. Syst. Evol. Microbiol.">
        <title>Complete genome sequence of Corynebacterium casei LMG S-19264T (=DSM 44701T), isolated from a smear-ripened cheese.</title>
        <authorList>
            <consortium name="US DOE Joint Genome Institute (JGI-PGF)"/>
            <person name="Walter F."/>
            <person name="Albersmeier A."/>
            <person name="Kalinowski J."/>
            <person name="Ruckert C."/>
        </authorList>
    </citation>
    <scope>NUCLEOTIDE SEQUENCE</scope>
    <source>
        <strain evidence="2">CGMCC 1.15290</strain>
    </source>
</reference>
<evidence type="ECO:0000256" key="1">
    <source>
        <dbReference type="SAM" id="SignalP"/>
    </source>
</evidence>
<dbReference type="AlphaFoldDB" id="A0A917IWC9"/>
<feature type="signal peptide" evidence="1">
    <location>
        <begin position="1"/>
        <end position="22"/>
    </location>
</feature>
<accession>A0A917IWC9</accession>
<organism evidence="2 3">
    <name type="scientific">Filimonas zeae</name>
    <dbReference type="NCBI Taxonomy" id="1737353"/>
    <lineage>
        <taxon>Bacteria</taxon>
        <taxon>Pseudomonadati</taxon>
        <taxon>Bacteroidota</taxon>
        <taxon>Chitinophagia</taxon>
        <taxon>Chitinophagales</taxon>
        <taxon>Chitinophagaceae</taxon>
        <taxon>Filimonas</taxon>
    </lineage>
</organism>
<protein>
    <submittedName>
        <fullName evidence="2">Uncharacterized protein</fullName>
    </submittedName>
</protein>
<evidence type="ECO:0000313" key="3">
    <source>
        <dbReference type="Proteomes" id="UP000627292"/>
    </source>
</evidence>